<evidence type="ECO:0000256" key="1">
    <source>
        <dbReference type="SAM" id="MobiDB-lite"/>
    </source>
</evidence>
<evidence type="ECO:0000313" key="2">
    <source>
        <dbReference type="EMBL" id="KAF5189365.1"/>
    </source>
</evidence>
<gene>
    <name evidence="2" type="ORF">FRX31_021049</name>
</gene>
<dbReference type="AlphaFoldDB" id="A0A7J6VZ41"/>
<name>A0A7J6VZ41_THATH</name>
<dbReference type="PANTHER" id="PTHR35740:SF1">
    <property type="entry name" value="OS12G0111700 PROTEIN"/>
    <property type="match status" value="1"/>
</dbReference>
<dbReference type="Proteomes" id="UP000554482">
    <property type="component" value="Unassembled WGS sequence"/>
</dbReference>
<comment type="caution">
    <text evidence="2">The sequence shown here is derived from an EMBL/GenBank/DDBJ whole genome shotgun (WGS) entry which is preliminary data.</text>
</comment>
<dbReference type="EMBL" id="JABWDY010025559">
    <property type="protein sequence ID" value="KAF5189365.1"/>
    <property type="molecule type" value="Genomic_DNA"/>
</dbReference>
<keyword evidence="3" id="KW-1185">Reference proteome</keyword>
<accession>A0A7J6VZ41</accession>
<feature type="compositionally biased region" description="Low complexity" evidence="1">
    <location>
        <begin position="14"/>
        <end position="30"/>
    </location>
</feature>
<feature type="region of interest" description="Disordered" evidence="1">
    <location>
        <begin position="1"/>
        <end position="54"/>
    </location>
</feature>
<organism evidence="2 3">
    <name type="scientific">Thalictrum thalictroides</name>
    <name type="common">Rue-anemone</name>
    <name type="synonym">Anemone thalictroides</name>
    <dbReference type="NCBI Taxonomy" id="46969"/>
    <lineage>
        <taxon>Eukaryota</taxon>
        <taxon>Viridiplantae</taxon>
        <taxon>Streptophyta</taxon>
        <taxon>Embryophyta</taxon>
        <taxon>Tracheophyta</taxon>
        <taxon>Spermatophyta</taxon>
        <taxon>Magnoliopsida</taxon>
        <taxon>Ranunculales</taxon>
        <taxon>Ranunculaceae</taxon>
        <taxon>Thalictroideae</taxon>
        <taxon>Thalictrum</taxon>
    </lineage>
</organism>
<reference evidence="2 3" key="1">
    <citation type="submission" date="2020-06" db="EMBL/GenBank/DDBJ databases">
        <title>Transcriptomic and genomic resources for Thalictrum thalictroides and T. hernandezii: Facilitating candidate gene discovery in an emerging model plant lineage.</title>
        <authorList>
            <person name="Arias T."/>
            <person name="Riano-Pachon D.M."/>
            <person name="Di Stilio V.S."/>
        </authorList>
    </citation>
    <scope>NUCLEOTIDE SEQUENCE [LARGE SCALE GENOMIC DNA]</scope>
    <source>
        <strain evidence="3">cv. WT478/WT964</strain>
        <tissue evidence="2">Leaves</tissue>
    </source>
</reference>
<sequence length="178" mass="19933">MLKRNALSEITNVSISRRSSTKPSFSTTKSNDTSTGSNNTDAINPRFRSQSPDNFVEDEGFETAKAQIRRSNAVKAKDKGKAIAVVASGRLLAGRTKTLGRDMEKEQLDRNQLHKEHRAVCLPKTCLVPPPISKKKQHFLVSKQHAMPWDVMAQQRAYFSDVDAFKLLEEEVSDSELD</sequence>
<dbReference type="PANTHER" id="PTHR35740">
    <property type="entry name" value="OS12G0111700 PROTEIN"/>
    <property type="match status" value="1"/>
</dbReference>
<evidence type="ECO:0000313" key="3">
    <source>
        <dbReference type="Proteomes" id="UP000554482"/>
    </source>
</evidence>
<protein>
    <submittedName>
        <fullName evidence="2">Uncharacterized protein</fullName>
    </submittedName>
</protein>
<dbReference type="OrthoDB" id="1903589at2759"/>
<proteinExistence type="predicted"/>
<feature type="compositionally biased region" description="Polar residues" evidence="1">
    <location>
        <begin position="31"/>
        <end position="53"/>
    </location>
</feature>